<dbReference type="OrthoDB" id="2991278at2"/>
<dbReference type="RefSeq" id="WP_153017553.1">
    <property type="nucleotide sequence ID" value="NZ_LQYT01000001.1"/>
</dbReference>
<proteinExistence type="predicted"/>
<protein>
    <recommendedName>
        <fullName evidence="3">FbpB family small basic protein</fullName>
    </recommendedName>
</protein>
<evidence type="ECO:0000313" key="1">
    <source>
        <dbReference type="EMBL" id="KYD23161.1"/>
    </source>
</evidence>
<accession>A0A150MFA9</accession>
<dbReference type="AlphaFoldDB" id="A0A150MFA9"/>
<dbReference type="Pfam" id="PF13040">
    <property type="entry name" value="Fur_reg_FbpB"/>
    <property type="match status" value="1"/>
</dbReference>
<comment type="caution">
    <text evidence="1">The sequence shown here is derived from an EMBL/GenBank/DDBJ whole genome shotgun (WGS) entry which is preliminary data.</text>
</comment>
<name>A0A150MFA9_9BACI</name>
<dbReference type="Proteomes" id="UP000075683">
    <property type="component" value="Unassembled WGS sequence"/>
</dbReference>
<gene>
    <name evidence="1" type="ORF">B4135_0984</name>
</gene>
<dbReference type="STRING" id="301148.B4135_0984"/>
<evidence type="ECO:0008006" key="3">
    <source>
        <dbReference type="Google" id="ProtNLM"/>
    </source>
</evidence>
<dbReference type="EMBL" id="LQYT01000001">
    <property type="protein sequence ID" value="KYD23161.1"/>
    <property type="molecule type" value="Genomic_DNA"/>
</dbReference>
<dbReference type="InterPro" id="IPR025004">
    <property type="entry name" value="SenN/SenS"/>
</dbReference>
<evidence type="ECO:0000313" key="2">
    <source>
        <dbReference type="Proteomes" id="UP000075683"/>
    </source>
</evidence>
<organism evidence="1 2">
    <name type="scientific">Caldibacillus debilis</name>
    <dbReference type="NCBI Taxonomy" id="301148"/>
    <lineage>
        <taxon>Bacteria</taxon>
        <taxon>Bacillati</taxon>
        <taxon>Bacillota</taxon>
        <taxon>Bacilli</taxon>
        <taxon>Bacillales</taxon>
        <taxon>Bacillaceae</taxon>
        <taxon>Caldibacillus</taxon>
    </lineage>
</organism>
<sequence>MRGNRKNFLELIEYNKQELIKDREFLEKIEERIELSILNTEKEKDREEG</sequence>
<reference evidence="1 2" key="1">
    <citation type="submission" date="2016-01" db="EMBL/GenBank/DDBJ databases">
        <title>Draft Genome Sequences of Seven Thermophilic Sporeformers Isolated from Foods.</title>
        <authorList>
            <person name="Berendsen E.M."/>
            <person name="Wells-Bennik M.H."/>
            <person name="Krawcyk A.O."/>
            <person name="De Jong A."/>
            <person name="Holsappel S."/>
            <person name="Eijlander R.T."/>
            <person name="Kuipers O.P."/>
        </authorList>
    </citation>
    <scope>NUCLEOTIDE SEQUENCE [LARGE SCALE GENOMIC DNA]</scope>
    <source>
        <strain evidence="1 2">B4135</strain>
    </source>
</reference>